<protein>
    <submittedName>
        <fullName evidence="2">Uncharacterized protein</fullName>
    </submittedName>
</protein>
<reference evidence="2" key="1">
    <citation type="submission" date="2020-06" db="EMBL/GenBank/DDBJ databases">
        <authorList>
            <consortium name="Plant Systems Biology data submission"/>
        </authorList>
    </citation>
    <scope>NUCLEOTIDE SEQUENCE</scope>
    <source>
        <strain evidence="2">D6</strain>
    </source>
</reference>
<dbReference type="Proteomes" id="UP001153069">
    <property type="component" value="Unassembled WGS sequence"/>
</dbReference>
<evidence type="ECO:0000256" key="1">
    <source>
        <dbReference type="SAM" id="Coils"/>
    </source>
</evidence>
<keyword evidence="1" id="KW-0175">Coiled coil</keyword>
<dbReference type="AlphaFoldDB" id="A0A9N8F5L2"/>
<comment type="caution">
    <text evidence="2">The sequence shown here is derived from an EMBL/GenBank/DDBJ whole genome shotgun (WGS) entry which is preliminary data.</text>
</comment>
<gene>
    <name evidence="2" type="ORF">SEMRO_3438_G348020.1</name>
</gene>
<dbReference type="EMBL" id="CAICTM010003436">
    <property type="protein sequence ID" value="CAB9531335.1"/>
    <property type="molecule type" value="Genomic_DNA"/>
</dbReference>
<sequence length="132" mass="15363">MGVLKHVLGVLDSKVGLDTKNVPKGTTQTQQKRLQKLEADHQEKKRKVEFRDQIGAGMVVISRAMLYQPLQFEEDKLERLELKLMEAKEDGDQAKIKFYTERVEFRQNRVEAMQEEITAMEGNKEDNKKKNN</sequence>
<evidence type="ECO:0000313" key="3">
    <source>
        <dbReference type="Proteomes" id="UP001153069"/>
    </source>
</evidence>
<feature type="coiled-coil region" evidence="1">
    <location>
        <begin position="27"/>
        <end position="130"/>
    </location>
</feature>
<proteinExistence type="predicted"/>
<organism evidence="2 3">
    <name type="scientific">Seminavis robusta</name>
    <dbReference type="NCBI Taxonomy" id="568900"/>
    <lineage>
        <taxon>Eukaryota</taxon>
        <taxon>Sar</taxon>
        <taxon>Stramenopiles</taxon>
        <taxon>Ochrophyta</taxon>
        <taxon>Bacillariophyta</taxon>
        <taxon>Bacillariophyceae</taxon>
        <taxon>Bacillariophycidae</taxon>
        <taxon>Naviculales</taxon>
        <taxon>Naviculaceae</taxon>
        <taxon>Seminavis</taxon>
    </lineage>
</organism>
<keyword evidence="3" id="KW-1185">Reference proteome</keyword>
<name>A0A9N8F5L2_9STRA</name>
<evidence type="ECO:0000313" key="2">
    <source>
        <dbReference type="EMBL" id="CAB9531335.1"/>
    </source>
</evidence>
<accession>A0A9N8F5L2</accession>